<reference evidence="2 3" key="1">
    <citation type="journal article" date="2023" name="Plants (Basel)">
        <title>Bridging the Gap: Combining Genomics and Transcriptomics Approaches to Understand Stylosanthes scabra, an Orphan Legume from the Brazilian Caatinga.</title>
        <authorList>
            <person name="Ferreira-Neto J.R.C."/>
            <person name="da Silva M.D."/>
            <person name="Binneck E."/>
            <person name="de Melo N.F."/>
            <person name="da Silva R.H."/>
            <person name="de Melo A.L.T.M."/>
            <person name="Pandolfi V."/>
            <person name="Bustamante F.O."/>
            <person name="Brasileiro-Vidal A.C."/>
            <person name="Benko-Iseppon A.M."/>
        </authorList>
    </citation>
    <scope>NUCLEOTIDE SEQUENCE [LARGE SCALE GENOMIC DNA]</scope>
    <source>
        <tissue evidence="2">Leaves</tissue>
    </source>
</reference>
<feature type="region of interest" description="Disordered" evidence="1">
    <location>
        <begin position="88"/>
        <end position="111"/>
    </location>
</feature>
<gene>
    <name evidence="2" type="ORF">PIB30_023900</name>
</gene>
<name>A0ABU6U8M8_9FABA</name>
<protein>
    <submittedName>
        <fullName evidence="2">Uncharacterized protein</fullName>
    </submittedName>
</protein>
<feature type="region of interest" description="Disordered" evidence="1">
    <location>
        <begin position="1"/>
        <end position="58"/>
    </location>
</feature>
<evidence type="ECO:0000256" key="1">
    <source>
        <dbReference type="SAM" id="MobiDB-lite"/>
    </source>
</evidence>
<keyword evidence="3" id="KW-1185">Reference proteome</keyword>
<dbReference type="Proteomes" id="UP001341840">
    <property type="component" value="Unassembled WGS sequence"/>
</dbReference>
<dbReference type="EMBL" id="JASCZI010120913">
    <property type="protein sequence ID" value="MED6157515.1"/>
    <property type="molecule type" value="Genomic_DNA"/>
</dbReference>
<organism evidence="2 3">
    <name type="scientific">Stylosanthes scabra</name>
    <dbReference type="NCBI Taxonomy" id="79078"/>
    <lineage>
        <taxon>Eukaryota</taxon>
        <taxon>Viridiplantae</taxon>
        <taxon>Streptophyta</taxon>
        <taxon>Embryophyta</taxon>
        <taxon>Tracheophyta</taxon>
        <taxon>Spermatophyta</taxon>
        <taxon>Magnoliopsida</taxon>
        <taxon>eudicotyledons</taxon>
        <taxon>Gunneridae</taxon>
        <taxon>Pentapetalae</taxon>
        <taxon>rosids</taxon>
        <taxon>fabids</taxon>
        <taxon>Fabales</taxon>
        <taxon>Fabaceae</taxon>
        <taxon>Papilionoideae</taxon>
        <taxon>50 kb inversion clade</taxon>
        <taxon>dalbergioids sensu lato</taxon>
        <taxon>Dalbergieae</taxon>
        <taxon>Pterocarpus clade</taxon>
        <taxon>Stylosanthes</taxon>
    </lineage>
</organism>
<comment type="caution">
    <text evidence="2">The sequence shown here is derived from an EMBL/GenBank/DDBJ whole genome shotgun (WGS) entry which is preliminary data.</text>
</comment>
<evidence type="ECO:0000313" key="3">
    <source>
        <dbReference type="Proteomes" id="UP001341840"/>
    </source>
</evidence>
<accession>A0ABU6U8M8</accession>
<proteinExistence type="predicted"/>
<evidence type="ECO:0000313" key="2">
    <source>
        <dbReference type="EMBL" id="MED6157515.1"/>
    </source>
</evidence>
<sequence length="130" mass="14880">MKKKDREAEGGREMEEREKGKDDGAGKTEGELSRRRREERETKRGRDATEKREEGALITAATTSKLPLSTPCLVAVLSPLRRRCWRTEKERRRTTGRGGQRVTSVLSPHRRHCSKQKLVLISPSSLSRRL</sequence>
<feature type="compositionally biased region" description="Basic and acidic residues" evidence="1">
    <location>
        <begin position="1"/>
        <end position="55"/>
    </location>
</feature>